<keyword evidence="5 7" id="KW-0408">Iron</keyword>
<dbReference type="AlphaFoldDB" id="A0A521FV42"/>
<reference evidence="9 10" key="1">
    <citation type="submission" date="2017-05" db="EMBL/GenBank/DDBJ databases">
        <authorList>
            <person name="Varghese N."/>
            <person name="Submissions S."/>
        </authorList>
    </citation>
    <scope>NUCLEOTIDE SEQUENCE [LARGE SCALE GENOMIC DNA]</scope>
    <source>
        <strain evidence="9 10">DSM 46834</strain>
    </source>
</reference>
<dbReference type="GO" id="GO:0020037">
    <property type="term" value="F:heme binding"/>
    <property type="evidence" value="ECO:0007669"/>
    <property type="project" value="InterPro"/>
</dbReference>
<dbReference type="Proteomes" id="UP000317484">
    <property type="component" value="Unassembled WGS sequence"/>
</dbReference>
<evidence type="ECO:0000256" key="3">
    <source>
        <dbReference type="ARBA" id="ARBA00022723"/>
    </source>
</evidence>
<dbReference type="InterPro" id="IPR017972">
    <property type="entry name" value="Cyt_P450_CS"/>
</dbReference>
<dbReference type="GO" id="GO:0008395">
    <property type="term" value="F:steroid hydroxylase activity"/>
    <property type="evidence" value="ECO:0007669"/>
    <property type="project" value="TreeGrafter"/>
</dbReference>
<dbReference type="PANTHER" id="PTHR46696">
    <property type="entry name" value="P450, PUTATIVE (EUROFUNG)-RELATED"/>
    <property type="match status" value="1"/>
</dbReference>
<dbReference type="CDD" id="cd20625">
    <property type="entry name" value="CYP164-like"/>
    <property type="match status" value="1"/>
</dbReference>
<sequence>MGNPGHTGWEGGRDREEPGRTEDGDVLDGDGTVRSGARWAATHGVMRLAIRARARGGNADAQVLRDAAVREDPFAHYERLRTAAPFVGGAFSKVSVHHDVCTEVLRSADFGQIAGSRTEGLPPVLQRVLRLAGPRPSVGPIDPPSMLAVDPPEHTRYRRLVSRAFSARAVAGLRERTRAIADDLLDDLEREAAAGDGRTDLVARYASLLPVTVISEVLGVPVAMREQFLAWGDAASPSLDMGLDWRTFRAVERSLGELDTWFRGHLRRLRRDPGEDLLSALVGMLDDDGSGLTEQELLATALLVFGAGFETTVNLIGNGAERLFAHPDQRRLLAEDPSLWPNAVDEVLRVESPVQRTGRRARRDTTVAGVPVREGDLVILVLAAANRDPRVFDRPHEFDVTRADARDHVAFSSGIHFCLGAALARMEGEVALRALFERFPDLAPAGPSRRRGTIILRGHASMPVTLGRAVRPTPDRPAVPA</sequence>
<dbReference type="GO" id="GO:0006707">
    <property type="term" value="P:cholesterol catabolic process"/>
    <property type="evidence" value="ECO:0007669"/>
    <property type="project" value="TreeGrafter"/>
</dbReference>
<keyword evidence="6 7" id="KW-0503">Monooxygenase</keyword>
<dbReference type="GO" id="GO:0005506">
    <property type="term" value="F:iron ion binding"/>
    <property type="evidence" value="ECO:0007669"/>
    <property type="project" value="InterPro"/>
</dbReference>
<dbReference type="SUPFAM" id="SSF48264">
    <property type="entry name" value="Cytochrome P450"/>
    <property type="match status" value="1"/>
</dbReference>
<dbReference type="InterPro" id="IPR002397">
    <property type="entry name" value="Cyt_P450_B"/>
</dbReference>
<dbReference type="InterPro" id="IPR036396">
    <property type="entry name" value="Cyt_P450_sf"/>
</dbReference>
<evidence type="ECO:0000256" key="5">
    <source>
        <dbReference type="ARBA" id="ARBA00023004"/>
    </source>
</evidence>
<evidence type="ECO:0000313" key="9">
    <source>
        <dbReference type="EMBL" id="SMP00069.1"/>
    </source>
</evidence>
<dbReference type="PRINTS" id="PR00359">
    <property type="entry name" value="BP450"/>
</dbReference>
<keyword evidence="10" id="KW-1185">Reference proteome</keyword>
<dbReference type="PANTHER" id="PTHR46696:SF4">
    <property type="entry name" value="BIOTIN BIOSYNTHESIS CYTOCHROME P450"/>
    <property type="match status" value="1"/>
</dbReference>
<keyword evidence="3 7" id="KW-0479">Metal-binding</keyword>
<name>A0A521FV42_9ACTN</name>
<evidence type="ECO:0000256" key="8">
    <source>
        <dbReference type="SAM" id="MobiDB-lite"/>
    </source>
</evidence>
<feature type="compositionally biased region" description="Basic and acidic residues" evidence="8">
    <location>
        <begin position="11"/>
        <end position="23"/>
    </location>
</feature>
<evidence type="ECO:0000256" key="6">
    <source>
        <dbReference type="ARBA" id="ARBA00023033"/>
    </source>
</evidence>
<evidence type="ECO:0008006" key="11">
    <source>
        <dbReference type="Google" id="ProtNLM"/>
    </source>
</evidence>
<dbReference type="FunFam" id="1.10.630.10:FF:000018">
    <property type="entry name" value="Cytochrome P450 monooxygenase"/>
    <property type="match status" value="1"/>
</dbReference>
<protein>
    <recommendedName>
        <fullName evidence="11">Cytochrome P450</fullName>
    </recommendedName>
</protein>
<evidence type="ECO:0000256" key="2">
    <source>
        <dbReference type="ARBA" id="ARBA00022617"/>
    </source>
</evidence>
<evidence type="ECO:0000256" key="1">
    <source>
        <dbReference type="ARBA" id="ARBA00010617"/>
    </source>
</evidence>
<accession>A0A521FV42</accession>
<evidence type="ECO:0000256" key="7">
    <source>
        <dbReference type="RuleBase" id="RU000461"/>
    </source>
</evidence>
<dbReference type="EMBL" id="FXTJ01000023">
    <property type="protein sequence ID" value="SMP00069.1"/>
    <property type="molecule type" value="Genomic_DNA"/>
</dbReference>
<feature type="region of interest" description="Disordered" evidence="8">
    <location>
        <begin position="1"/>
        <end position="34"/>
    </location>
</feature>
<keyword evidence="2 7" id="KW-0349">Heme</keyword>
<organism evidence="9 10">
    <name type="scientific">Geodermatophilus aquaeductus</name>
    <dbReference type="NCBI Taxonomy" id="1564161"/>
    <lineage>
        <taxon>Bacteria</taxon>
        <taxon>Bacillati</taxon>
        <taxon>Actinomycetota</taxon>
        <taxon>Actinomycetes</taxon>
        <taxon>Geodermatophilales</taxon>
        <taxon>Geodermatophilaceae</taxon>
        <taxon>Geodermatophilus</taxon>
    </lineage>
</organism>
<gene>
    <name evidence="9" type="ORF">SAMN06273567_12313</name>
</gene>
<dbReference type="Pfam" id="PF00067">
    <property type="entry name" value="p450"/>
    <property type="match status" value="1"/>
</dbReference>
<keyword evidence="4 7" id="KW-0560">Oxidoreductase</keyword>
<dbReference type="GO" id="GO:0036199">
    <property type="term" value="F:cholest-4-en-3-one 26-monooxygenase activity"/>
    <property type="evidence" value="ECO:0007669"/>
    <property type="project" value="TreeGrafter"/>
</dbReference>
<dbReference type="InterPro" id="IPR001128">
    <property type="entry name" value="Cyt_P450"/>
</dbReference>
<proteinExistence type="inferred from homology"/>
<dbReference type="Gene3D" id="1.10.630.10">
    <property type="entry name" value="Cytochrome P450"/>
    <property type="match status" value="1"/>
</dbReference>
<evidence type="ECO:0000256" key="4">
    <source>
        <dbReference type="ARBA" id="ARBA00023002"/>
    </source>
</evidence>
<comment type="similarity">
    <text evidence="1 7">Belongs to the cytochrome P450 family.</text>
</comment>
<dbReference type="PROSITE" id="PS00086">
    <property type="entry name" value="CYTOCHROME_P450"/>
    <property type="match status" value="1"/>
</dbReference>
<evidence type="ECO:0000313" key="10">
    <source>
        <dbReference type="Proteomes" id="UP000317484"/>
    </source>
</evidence>